<dbReference type="PANTHER" id="PTHR14097">
    <property type="entry name" value="OXIDOREDUCTASE HTATIP2"/>
    <property type="match status" value="1"/>
</dbReference>
<dbReference type="EMBL" id="LLXS01000020">
    <property type="protein sequence ID" value="KRG42222.1"/>
    <property type="molecule type" value="Genomic_DNA"/>
</dbReference>
<evidence type="ECO:0000313" key="2">
    <source>
        <dbReference type="Proteomes" id="UP000050836"/>
    </source>
</evidence>
<protein>
    <submittedName>
        <fullName evidence="1">NAD-dependent dehydratase</fullName>
    </submittedName>
</protein>
<keyword evidence="2" id="KW-1185">Reference proteome</keyword>
<proteinExistence type="predicted"/>
<accession>A0A0R0AKT5</accession>
<organism evidence="1 2">
    <name type="scientific">Stenotrophomonas pictorum JCM 9942</name>
    <dbReference type="NCBI Taxonomy" id="1236960"/>
    <lineage>
        <taxon>Bacteria</taxon>
        <taxon>Pseudomonadati</taxon>
        <taxon>Pseudomonadota</taxon>
        <taxon>Gammaproteobacteria</taxon>
        <taxon>Lysobacterales</taxon>
        <taxon>Lysobacteraceae</taxon>
        <taxon>Stenotrophomonas</taxon>
    </lineage>
</organism>
<dbReference type="PANTHER" id="PTHR14097:SF7">
    <property type="entry name" value="OXIDOREDUCTASE HTATIP2"/>
    <property type="match status" value="1"/>
</dbReference>
<comment type="caution">
    <text evidence="1">The sequence shown here is derived from an EMBL/GenBank/DDBJ whole genome shotgun (WGS) entry which is preliminary data.</text>
</comment>
<evidence type="ECO:0000313" key="1">
    <source>
        <dbReference type="EMBL" id="KRG42222.1"/>
    </source>
</evidence>
<dbReference type="Gene3D" id="3.40.50.720">
    <property type="entry name" value="NAD(P)-binding Rossmann-like Domain"/>
    <property type="match status" value="1"/>
</dbReference>
<dbReference type="SUPFAM" id="SSF51735">
    <property type="entry name" value="NAD(P)-binding Rossmann-fold domains"/>
    <property type="match status" value="1"/>
</dbReference>
<dbReference type="RefSeq" id="WP_057506066.1">
    <property type="nucleotide sequence ID" value="NZ_LLXS01000020.1"/>
</dbReference>
<reference evidence="1 2" key="1">
    <citation type="submission" date="2015-10" db="EMBL/GenBank/DDBJ databases">
        <title>Genome sequencing and analysis of members of genus Stenotrophomonas.</title>
        <authorList>
            <person name="Patil P.P."/>
            <person name="Midha S."/>
            <person name="Patil P.B."/>
        </authorList>
    </citation>
    <scope>NUCLEOTIDE SEQUENCE [LARGE SCALE GENOMIC DNA]</scope>
    <source>
        <strain evidence="1 2">JCM 9942</strain>
    </source>
</reference>
<sequence length="210" mass="22393">MRVLLAGATGLVGAQVLQQLLDDPRCSGVVAPTRRPLPMRHARLLNPVHDFAALPLEAPWWRVDAAICALGSTMKQAGSREVFRQIDHGYPLLIAQAVKRQGCEVFALNSAAGANARSPLFYNRVKGELERDLRGLGFSSLTLVRPGLIGGQRRERRPAEHLAGVVLGALAPVLPRGWRINPAAHIATALVQAALQPPPGEQVVGAAALA</sequence>
<dbReference type="InterPro" id="IPR036291">
    <property type="entry name" value="NAD(P)-bd_dom_sf"/>
</dbReference>
<gene>
    <name evidence="1" type="ORF">ARC78_09760</name>
</gene>
<dbReference type="Proteomes" id="UP000050836">
    <property type="component" value="Unassembled WGS sequence"/>
</dbReference>
<name>A0A0R0AKT5_9GAMM</name>
<dbReference type="AlphaFoldDB" id="A0A0R0AKT5"/>